<dbReference type="GeneID" id="19941307"/>
<evidence type="ECO:0008006" key="3">
    <source>
        <dbReference type="Google" id="ProtNLM"/>
    </source>
</evidence>
<dbReference type="OrthoDB" id="67644at2759"/>
<gene>
    <name evidence="1" type="ORF">SDRG_00580</name>
</gene>
<evidence type="ECO:0000313" key="2">
    <source>
        <dbReference type="Proteomes" id="UP000030762"/>
    </source>
</evidence>
<sequence>MEGLLLHLEARNEAIGDIRCLVLEEGQLHLYSAARTTLLASYDLETVHATTTLVTCKTSVLPHQFCIELHRQRKLLVSLRFAAPSLPSLLAWRNAIHHWRRKVFDASPVTTNDLICELAALLSVVELCDIEPRKRPLISRRFSLPSIKPRQIRVVLKKAKSLAAS</sequence>
<dbReference type="AlphaFoldDB" id="T0R7D7"/>
<organism evidence="1 2">
    <name type="scientific">Saprolegnia diclina (strain VS20)</name>
    <dbReference type="NCBI Taxonomy" id="1156394"/>
    <lineage>
        <taxon>Eukaryota</taxon>
        <taxon>Sar</taxon>
        <taxon>Stramenopiles</taxon>
        <taxon>Oomycota</taxon>
        <taxon>Saprolegniomycetes</taxon>
        <taxon>Saprolegniales</taxon>
        <taxon>Saprolegniaceae</taxon>
        <taxon>Saprolegnia</taxon>
    </lineage>
</organism>
<reference evidence="1 2" key="1">
    <citation type="submission" date="2012-04" db="EMBL/GenBank/DDBJ databases">
        <title>The Genome Sequence of Saprolegnia declina VS20.</title>
        <authorList>
            <consortium name="The Broad Institute Genome Sequencing Platform"/>
            <person name="Russ C."/>
            <person name="Nusbaum C."/>
            <person name="Tyler B."/>
            <person name="van West P."/>
            <person name="Dieguez-Uribeondo J."/>
            <person name="de Bruijn I."/>
            <person name="Tripathy S."/>
            <person name="Jiang R."/>
            <person name="Young S.K."/>
            <person name="Zeng Q."/>
            <person name="Gargeya S."/>
            <person name="Fitzgerald M."/>
            <person name="Haas B."/>
            <person name="Abouelleil A."/>
            <person name="Alvarado L."/>
            <person name="Arachchi H.M."/>
            <person name="Berlin A."/>
            <person name="Chapman S.B."/>
            <person name="Goldberg J."/>
            <person name="Griggs A."/>
            <person name="Gujja S."/>
            <person name="Hansen M."/>
            <person name="Howarth C."/>
            <person name="Imamovic A."/>
            <person name="Larimer J."/>
            <person name="McCowen C."/>
            <person name="Montmayeur A."/>
            <person name="Murphy C."/>
            <person name="Neiman D."/>
            <person name="Pearson M."/>
            <person name="Priest M."/>
            <person name="Roberts A."/>
            <person name="Saif S."/>
            <person name="Shea T."/>
            <person name="Sisk P."/>
            <person name="Sykes S."/>
            <person name="Wortman J."/>
            <person name="Nusbaum C."/>
            <person name="Birren B."/>
        </authorList>
    </citation>
    <scope>NUCLEOTIDE SEQUENCE [LARGE SCALE GENOMIC DNA]</scope>
    <source>
        <strain evidence="1 2">VS20</strain>
    </source>
</reference>
<dbReference type="EMBL" id="JH767132">
    <property type="protein sequence ID" value="EQC42861.1"/>
    <property type="molecule type" value="Genomic_DNA"/>
</dbReference>
<dbReference type="RefSeq" id="XP_008604284.1">
    <property type="nucleotide sequence ID" value="XM_008606062.1"/>
</dbReference>
<name>T0R7D7_SAPDV</name>
<protein>
    <recommendedName>
        <fullName evidence="3">PH domain-containing protein</fullName>
    </recommendedName>
</protein>
<evidence type="ECO:0000313" key="1">
    <source>
        <dbReference type="EMBL" id="EQC42861.1"/>
    </source>
</evidence>
<keyword evidence="2" id="KW-1185">Reference proteome</keyword>
<dbReference type="Proteomes" id="UP000030762">
    <property type="component" value="Unassembled WGS sequence"/>
</dbReference>
<dbReference type="VEuPathDB" id="FungiDB:SDRG_00580"/>
<dbReference type="InParanoid" id="T0R7D7"/>
<dbReference type="OMA" id="TNDLICE"/>
<accession>T0R7D7</accession>
<proteinExistence type="predicted"/>